<feature type="compositionally biased region" description="Basic residues" evidence="1">
    <location>
        <begin position="1"/>
        <end position="26"/>
    </location>
</feature>
<reference evidence="2 3" key="1">
    <citation type="submission" date="2019-12" db="EMBL/GenBank/DDBJ databases">
        <authorList>
            <person name="Alioto T."/>
            <person name="Alioto T."/>
            <person name="Gomez Garrido J."/>
        </authorList>
    </citation>
    <scope>NUCLEOTIDE SEQUENCE [LARGE SCALE GENOMIC DNA]</scope>
</reference>
<evidence type="ECO:0000313" key="2">
    <source>
        <dbReference type="EMBL" id="CAA2997093.1"/>
    </source>
</evidence>
<gene>
    <name evidence="2" type="ORF">OLEA9_A045320</name>
</gene>
<keyword evidence="3" id="KW-1185">Reference proteome</keyword>
<feature type="region of interest" description="Disordered" evidence="1">
    <location>
        <begin position="1"/>
        <end position="28"/>
    </location>
</feature>
<dbReference type="AlphaFoldDB" id="A0A8S0SW48"/>
<name>A0A8S0SW48_OLEEU</name>
<dbReference type="Proteomes" id="UP000594638">
    <property type="component" value="Unassembled WGS sequence"/>
</dbReference>
<evidence type="ECO:0000256" key="1">
    <source>
        <dbReference type="SAM" id="MobiDB-lite"/>
    </source>
</evidence>
<evidence type="ECO:0000313" key="3">
    <source>
        <dbReference type="Proteomes" id="UP000594638"/>
    </source>
</evidence>
<proteinExistence type="predicted"/>
<accession>A0A8S0SW48</accession>
<dbReference type="EMBL" id="CACTIH010005543">
    <property type="protein sequence ID" value="CAA2997093.1"/>
    <property type="molecule type" value="Genomic_DNA"/>
</dbReference>
<protein>
    <submittedName>
        <fullName evidence="2">Uncharacterized protein</fullName>
    </submittedName>
</protein>
<sequence>MNISRHRSGDKRKCRYKKDKGKRKKYGAREVSTSLEQMESVGTDLASIARSQHKDDMSIDEYISELLASRHVEEGSSLHMFAMWFLRVKENRSSYRAAKIAFLHFKFIDIVLSATNNPAPVRDDR</sequence>
<dbReference type="Gramene" id="OE9A045320T1">
    <property type="protein sequence ID" value="OE9A045320C1"/>
    <property type="gene ID" value="OE9A045320"/>
</dbReference>
<comment type="caution">
    <text evidence="2">The sequence shown here is derived from an EMBL/GenBank/DDBJ whole genome shotgun (WGS) entry which is preliminary data.</text>
</comment>
<organism evidence="2 3">
    <name type="scientific">Olea europaea subsp. europaea</name>
    <dbReference type="NCBI Taxonomy" id="158383"/>
    <lineage>
        <taxon>Eukaryota</taxon>
        <taxon>Viridiplantae</taxon>
        <taxon>Streptophyta</taxon>
        <taxon>Embryophyta</taxon>
        <taxon>Tracheophyta</taxon>
        <taxon>Spermatophyta</taxon>
        <taxon>Magnoliopsida</taxon>
        <taxon>eudicotyledons</taxon>
        <taxon>Gunneridae</taxon>
        <taxon>Pentapetalae</taxon>
        <taxon>asterids</taxon>
        <taxon>lamiids</taxon>
        <taxon>Lamiales</taxon>
        <taxon>Oleaceae</taxon>
        <taxon>Oleeae</taxon>
        <taxon>Olea</taxon>
    </lineage>
</organism>